<evidence type="ECO:0000313" key="3">
    <source>
        <dbReference type="Proteomes" id="UP001285352"/>
    </source>
</evidence>
<feature type="region of interest" description="Disordered" evidence="1">
    <location>
        <begin position="50"/>
        <end position="70"/>
    </location>
</feature>
<sequence length="104" mass="11657">MLVALWEIVQQVAPPRIDAFWVVLIQHSMETVRPFLAVYGDELLARQERRGGAQRRIRLPPAGAPREAPGVTPQVYGLPGFPPLDRSVARVRCGTVLTSKICWR</sequence>
<dbReference type="Proteomes" id="UP001285352">
    <property type="component" value="Unassembled WGS sequence"/>
</dbReference>
<reference evidence="2 3" key="2">
    <citation type="submission" date="2023-11" db="EMBL/GenBank/DDBJ databases">
        <authorList>
            <person name="Lara A.C."/>
            <person name="Chronakova A."/>
        </authorList>
    </citation>
    <scope>NUCLEOTIDE SEQUENCE [LARGE SCALE GENOMIC DNA]</scope>
    <source>
        <strain evidence="2 3">BCCO 10_0061</strain>
    </source>
</reference>
<accession>A0ABU4UQ09</accession>
<protein>
    <submittedName>
        <fullName evidence="2">Uncharacterized protein</fullName>
    </submittedName>
</protein>
<proteinExistence type="predicted"/>
<reference evidence="2 3" key="1">
    <citation type="submission" date="2023-11" db="EMBL/GenBank/DDBJ databases">
        <title>Lentzea sokolovensis, sp. nov., Lentzea kristufkii, sp. nov., and Lentzea miocenensis, sp. nov., rare actinobacteria from Sokolov Coal Basin, Miocene lacustrine sediment, Czech Republic.</title>
        <authorList>
            <person name="Lara A."/>
            <person name="Kotroba L."/>
            <person name="Nouioui I."/>
            <person name="Neumann-Schaal M."/>
            <person name="Mast Y."/>
            <person name="Chronakova A."/>
        </authorList>
    </citation>
    <scope>NUCLEOTIDE SEQUENCE [LARGE SCALE GENOMIC DNA]</scope>
    <source>
        <strain evidence="2 3">BCCO 10_0061</strain>
    </source>
</reference>
<comment type="caution">
    <text evidence="2">The sequence shown here is derived from an EMBL/GenBank/DDBJ whole genome shotgun (WGS) entry which is preliminary data.</text>
</comment>
<dbReference type="EMBL" id="JAXAVU010000004">
    <property type="protein sequence ID" value="MDX8141580.1"/>
    <property type="molecule type" value="Genomic_DNA"/>
</dbReference>
<gene>
    <name evidence="2" type="ORF">SK854_05610</name>
</gene>
<organism evidence="2 3">
    <name type="scientific">Lentzea sokolovensis</name>
    <dbReference type="NCBI Taxonomy" id="3095429"/>
    <lineage>
        <taxon>Bacteria</taxon>
        <taxon>Bacillati</taxon>
        <taxon>Actinomycetota</taxon>
        <taxon>Actinomycetes</taxon>
        <taxon>Pseudonocardiales</taxon>
        <taxon>Pseudonocardiaceae</taxon>
        <taxon>Lentzea</taxon>
    </lineage>
</organism>
<evidence type="ECO:0000313" key="2">
    <source>
        <dbReference type="EMBL" id="MDX8141580.1"/>
    </source>
</evidence>
<name>A0ABU4UQ09_9PSEU</name>
<dbReference type="RefSeq" id="WP_319973905.1">
    <property type="nucleotide sequence ID" value="NZ_JAXAVU010000004.1"/>
</dbReference>
<keyword evidence="3" id="KW-1185">Reference proteome</keyword>
<evidence type="ECO:0000256" key="1">
    <source>
        <dbReference type="SAM" id="MobiDB-lite"/>
    </source>
</evidence>